<reference evidence="4" key="1">
    <citation type="journal article" date="2020" name="Phytopathology">
        <title>Genome Sequence Resources of Colletotrichum truncatum, C. plurivorum, C. musicola, and C. sojae: Four Species Pathogenic to Soybean (Glycine max).</title>
        <authorList>
            <person name="Rogerio F."/>
            <person name="Boufleur T.R."/>
            <person name="Ciampi-Guillardi M."/>
            <person name="Sukno S.A."/>
            <person name="Thon M.R."/>
            <person name="Massola Junior N.S."/>
            <person name="Baroncelli R."/>
        </authorList>
    </citation>
    <scope>NUCLEOTIDE SEQUENCE</scope>
    <source>
        <strain evidence="4">LFN0074</strain>
    </source>
</reference>
<proteinExistence type="predicted"/>
<accession>A0A8H6IQH8</accession>
<dbReference type="Pfam" id="PF24883">
    <property type="entry name" value="NPHP3_N"/>
    <property type="match status" value="1"/>
</dbReference>
<evidence type="ECO:0000256" key="2">
    <source>
        <dbReference type="SAM" id="MobiDB-lite"/>
    </source>
</evidence>
<feature type="compositionally biased region" description="Basic and acidic residues" evidence="2">
    <location>
        <begin position="436"/>
        <end position="449"/>
    </location>
</feature>
<feature type="domain" description="Nephrocystin 3-like N-terminal" evidence="3">
    <location>
        <begin position="262"/>
        <end position="299"/>
    </location>
</feature>
<dbReference type="AlphaFoldDB" id="A0A8H6IQH8"/>
<feature type="compositionally biased region" description="Low complexity" evidence="2">
    <location>
        <begin position="412"/>
        <end position="429"/>
    </location>
</feature>
<dbReference type="PANTHER" id="PTHR10039">
    <property type="entry name" value="AMELOGENIN"/>
    <property type="match status" value="1"/>
</dbReference>
<dbReference type="Proteomes" id="UP000639643">
    <property type="component" value="Unassembled WGS sequence"/>
</dbReference>
<evidence type="ECO:0000313" key="4">
    <source>
        <dbReference type="EMBL" id="KAF6792354.1"/>
    </source>
</evidence>
<comment type="caution">
    <text evidence="4">The sequence shown here is derived from an EMBL/GenBank/DDBJ whole genome shotgun (WGS) entry which is preliminary data.</text>
</comment>
<dbReference type="PANTHER" id="PTHR10039:SF10">
    <property type="entry name" value="NACHT DOMAIN-CONTAINING PROTEIN"/>
    <property type="match status" value="1"/>
</dbReference>
<organism evidence="4 5">
    <name type="scientific">Colletotrichum musicola</name>
    <dbReference type="NCBI Taxonomy" id="2175873"/>
    <lineage>
        <taxon>Eukaryota</taxon>
        <taxon>Fungi</taxon>
        <taxon>Dikarya</taxon>
        <taxon>Ascomycota</taxon>
        <taxon>Pezizomycotina</taxon>
        <taxon>Sordariomycetes</taxon>
        <taxon>Hypocreomycetidae</taxon>
        <taxon>Glomerellales</taxon>
        <taxon>Glomerellaceae</taxon>
        <taxon>Colletotrichum</taxon>
        <taxon>Colletotrichum orchidearum species complex</taxon>
    </lineage>
</organism>
<keyword evidence="5" id="KW-1185">Reference proteome</keyword>
<dbReference type="InterPro" id="IPR056884">
    <property type="entry name" value="NPHP3-like_N"/>
</dbReference>
<gene>
    <name evidence="4" type="ORF">CMUS01_16176</name>
</gene>
<evidence type="ECO:0000313" key="5">
    <source>
        <dbReference type="Proteomes" id="UP000639643"/>
    </source>
</evidence>
<protein>
    <recommendedName>
        <fullName evidence="3">Nephrocystin 3-like N-terminal domain-containing protein</fullName>
    </recommendedName>
</protein>
<feature type="region of interest" description="Disordered" evidence="2">
    <location>
        <begin position="1"/>
        <end position="24"/>
    </location>
</feature>
<keyword evidence="1" id="KW-0677">Repeat</keyword>
<dbReference type="EMBL" id="WIGM01001648">
    <property type="protein sequence ID" value="KAF6792354.1"/>
    <property type="molecule type" value="Genomic_DNA"/>
</dbReference>
<dbReference type="OrthoDB" id="7464126at2759"/>
<evidence type="ECO:0000259" key="3">
    <source>
        <dbReference type="Pfam" id="PF24883"/>
    </source>
</evidence>
<feature type="compositionally biased region" description="Polar residues" evidence="2">
    <location>
        <begin position="1"/>
        <end position="12"/>
    </location>
</feature>
<evidence type="ECO:0000256" key="1">
    <source>
        <dbReference type="ARBA" id="ARBA00022737"/>
    </source>
</evidence>
<name>A0A8H6IQH8_9PEZI</name>
<sequence length="449" mass="50175">MSSRSVLPSSSADPAGPSTGTVALRDPQPGLEHALLVFQANLTDDERTRLQRMKGSSCDADAVLRFTHDLDGVNPARRGKSIATRLYSLIQIAQQFYQIADTYVSSHPEIAALVWGSVKLTFLILANFTSYFEKFAELLRGFDQLCPRFAEYRRQHLLVSLTQSFQSEIQPHVIEIRSKARYVKDEIALAKALDDHKEHLLQAQERQQAAESRHKLANWFSQTDKGMSLRADERKWEKLLNKLSSYDHTEAFKNARAKKHNGTAEWIFRNQEYETWVQGPSSCALHIVGKIGSGKTIMTPFETLFLVLDGLDECPVVERTKLLSIVSQVFENCVGTVNLKLLFSSRESATEQVDELRIPLLRLDISSDTSQDLSTYTNDIVRQKISGRQLMTQDEELISDILETISKGGEGMSLAGSSSGPPLCGSGAARSPAALRSRDRDVRPDHLPP</sequence>
<feature type="region of interest" description="Disordered" evidence="2">
    <location>
        <begin position="409"/>
        <end position="449"/>
    </location>
</feature>